<keyword evidence="2" id="KW-0812">Transmembrane</keyword>
<keyword evidence="4" id="KW-1185">Reference proteome</keyword>
<feature type="compositionally biased region" description="Polar residues" evidence="1">
    <location>
        <begin position="1"/>
        <end position="10"/>
    </location>
</feature>
<keyword evidence="2" id="KW-1133">Transmembrane helix</keyword>
<dbReference type="RefSeq" id="WP_091070170.1">
    <property type="nucleotide sequence ID" value="NZ_FMDM01000016.1"/>
</dbReference>
<proteinExistence type="predicted"/>
<dbReference type="EMBL" id="FMDM01000016">
    <property type="protein sequence ID" value="SCG76044.1"/>
    <property type="molecule type" value="Genomic_DNA"/>
</dbReference>
<name>A0A1C5JZN6_9ACTN</name>
<dbReference type="STRING" id="745366.GA0070213_11633"/>
<evidence type="ECO:0000256" key="2">
    <source>
        <dbReference type="SAM" id="Phobius"/>
    </source>
</evidence>
<organism evidence="3 4">
    <name type="scientific">Micromonospora humi</name>
    <dbReference type="NCBI Taxonomy" id="745366"/>
    <lineage>
        <taxon>Bacteria</taxon>
        <taxon>Bacillati</taxon>
        <taxon>Actinomycetota</taxon>
        <taxon>Actinomycetes</taxon>
        <taxon>Micromonosporales</taxon>
        <taxon>Micromonosporaceae</taxon>
        <taxon>Micromonospora</taxon>
    </lineage>
</organism>
<sequence>MQPPAGSQVSRVPAQRTPPEQMAPPAPAPAPVRPKRPLRTVLAIVAGVVALLCAGGAVVGFVLYDRATAPDRSAPDVVVDNYLRAFLMDRNDIKAEEYTCGGRADLDGVRALRDDLVAREQRFGTTISVSWGPLTARESGDVAAVDVELIISASVDGVSQTDRQGWRFETRRGDSWGVCAARRAA</sequence>
<evidence type="ECO:0000256" key="1">
    <source>
        <dbReference type="SAM" id="MobiDB-lite"/>
    </source>
</evidence>
<gene>
    <name evidence="3" type="ORF">GA0070213_11633</name>
</gene>
<dbReference type="AlphaFoldDB" id="A0A1C5JZN6"/>
<feature type="compositionally biased region" description="Pro residues" evidence="1">
    <location>
        <begin position="21"/>
        <end position="32"/>
    </location>
</feature>
<keyword evidence="2" id="KW-0472">Membrane</keyword>
<reference evidence="4" key="1">
    <citation type="submission" date="2016-06" db="EMBL/GenBank/DDBJ databases">
        <authorList>
            <person name="Varghese N."/>
            <person name="Submissions Spin"/>
        </authorList>
    </citation>
    <scope>NUCLEOTIDE SEQUENCE [LARGE SCALE GENOMIC DNA]</scope>
    <source>
        <strain evidence="4">DSM 45647</strain>
    </source>
</reference>
<evidence type="ECO:0000313" key="3">
    <source>
        <dbReference type="EMBL" id="SCG76044.1"/>
    </source>
</evidence>
<accession>A0A1C5JZN6</accession>
<dbReference type="OrthoDB" id="5195835at2"/>
<feature type="region of interest" description="Disordered" evidence="1">
    <location>
        <begin position="1"/>
        <end position="33"/>
    </location>
</feature>
<feature type="transmembrane region" description="Helical" evidence="2">
    <location>
        <begin position="41"/>
        <end position="64"/>
    </location>
</feature>
<protein>
    <submittedName>
        <fullName evidence="3">Uncharacterized protein</fullName>
    </submittedName>
</protein>
<dbReference type="Proteomes" id="UP000199360">
    <property type="component" value="Unassembled WGS sequence"/>
</dbReference>
<evidence type="ECO:0000313" key="4">
    <source>
        <dbReference type="Proteomes" id="UP000199360"/>
    </source>
</evidence>